<dbReference type="InterPro" id="IPR002545">
    <property type="entry name" value="CheW-lke_dom"/>
</dbReference>
<dbReference type="GO" id="GO:0007165">
    <property type="term" value="P:signal transduction"/>
    <property type="evidence" value="ECO:0007669"/>
    <property type="project" value="InterPro"/>
</dbReference>
<dbReference type="PANTHER" id="PTHR22617">
    <property type="entry name" value="CHEMOTAXIS SENSOR HISTIDINE KINASE-RELATED"/>
    <property type="match status" value="1"/>
</dbReference>
<dbReference type="GO" id="GO:0006935">
    <property type="term" value="P:chemotaxis"/>
    <property type="evidence" value="ECO:0007669"/>
    <property type="project" value="InterPro"/>
</dbReference>
<protein>
    <submittedName>
        <fullName evidence="2">CheW protein</fullName>
    </submittedName>
</protein>
<dbReference type="Proteomes" id="UP000009047">
    <property type="component" value="Chromosome"/>
</dbReference>
<dbReference type="Gene3D" id="2.40.50.180">
    <property type="entry name" value="CheA-289, Domain 4"/>
    <property type="match status" value="1"/>
</dbReference>
<dbReference type="Gene3D" id="2.30.30.40">
    <property type="entry name" value="SH3 Domains"/>
    <property type="match status" value="1"/>
</dbReference>
<accession>E1QMF3</accession>
<dbReference type="InterPro" id="IPR036061">
    <property type="entry name" value="CheW-like_dom_sf"/>
</dbReference>
<evidence type="ECO:0000313" key="2">
    <source>
        <dbReference type="EMBL" id="ADK86196.1"/>
    </source>
</evidence>
<dbReference type="AlphaFoldDB" id="E1QMF3"/>
<reference evidence="2 3" key="1">
    <citation type="journal article" date="2010" name="Stand. Genomic Sci.">
        <title>Complete genome sequence of Desulfarculus baarsii type strain (2st14).</title>
        <authorList>
            <person name="Sun H."/>
            <person name="Spring S."/>
            <person name="Lapidus A."/>
            <person name="Davenport K."/>
            <person name="Del Rio T.G."/>
            <person name="Tice H."/>
            <person name="Nolan M."/>
            <person name="Copeland A."/>
            <person name="Cheng J.F."/>
            <person name="Lucas S."/>
            <person name="Tapia R."/>
            <person name="Goodwin L."/>
            <person name="Pitluck S."/>
            <person name="Ivanova N."/>
            <person name="Pagani I."/>
            <person name="Mavromatis K."/>
            <person name="Ovchinnikova G."/>
            <person name="Pati A."/>
            <person name="Chen A."/>
            <person name="Palaniappan K."/>
            <person name="Hauser L."/>
            <person name="Chang Y.J."/>
            <person name="Jeffries C.D."/>
            <person name="Detter J.C."/>
            <person name="Han C."/>
            <person name="Rohde M."/>
            <person name="Brambilla E."/>
            <person name="Goker M."/>
            <person name="Woyke T."/>
            <person name="Bristow J."/>
            <person name="Eisen J.A."/>
            <person name="Markowitz V."/>
            <person name="Hugenholtz P."/>
            <person name="Kyrpides N.C."/>
            <person name="Klenk H.P."/>
            <person name="Land M."/>
        </authorList>
    </citation>
    <scope>NUCLEOTIDE SEQUENCE [LARGE SCALE GENOMIC DNA]</scope>
    <source>
        <strain evidence="3">ATCC 33931 / DSM 2075 / LMG 7858 / VKM B-1802 / 2st14</strain>
    </source>
</reference>
<dbReference type="GO" id="GO:0005829">
    <property type="term" value="C:cytosol"/>
    <property type="evidence" value="ECO:0007669"/>
    <property type="project" value="TreeGrafter"/>
</dbReference>
<dbReference type="PANTHER" id="PTHR22617:SF41">
    <property type="entry name" value="CHEMOTAXIS SIGNAL TRANSDUCTION SYSTEM ADAPTOR PROTEIN CHEW"/>
    <property type="match status" value="1"/>
</dbReference>
<dbReference type="KEGG" id="dbr:Deba_2843"/>
<gene>
    <name evidence="2" type="ordered locus">Deba_2843</name>
</gene>
<sequence>MCAKDASQQVSAIGQELAGKYLTFGLADEEYGLEILRVREIIGMMNVTPIPRTPDFVLGVINLRGKVIPVVDLRLKFALQYKEPDDRTCVIVVEVMSEDQPIMMGIVVDMVNEVADVRAENVEPTPSFGVVLDTSFILGMAKFGEKVITLLAIDKVLTSTEIRAIGSI</sequence>
<dbReference type="SUPFAM" id="SSF50341">
    <property type="entry name" value="CheW-like"/>
    <property type="match status" value="1"/>
</dbReference>
<dbReference type="Pfam" id="PF01584">
    <property type="entry name" value="CheW"/>
    <property type="match status" value="1"/>
</dbReference>
<dbReference type="eggNOG" id="COG0835">
    <property type="taxonomic scope" value="Bacteria"/>
</dbReference>
<evidence type="ECO:0000313" key="3">
    <source>
        <dbReference type="Proteomes" id="UP000009047"/>
    </source>
</evidence>
<dbReference type="PROSITE" id="PS50851">
    <property type="entry name" value="CHEW"/>
    <property type="match status" value="1"/>
</dbReference>
<keyword evidence="3" id="KW-1185">Reference proteome</keyword>
<dbReference type="RefSeq" id="WP_013259634.1">
    <property type="nucleotide sequence ID" value="NC_014365.1"/>
</dbReference>
<name>E1QMF3_DESB2</name>
<evidence type="ECO:0000259" key="1">
    <source>
        <dbReference type="PROSITE" id="PS50851"/>
    </source>
</evidence>
<dbReference type="SMART" id="SM00260">
    <property type="entry name" value="CheW"/>
    <property type="match status" value="1"/>
</dbReference>
<organism evidence="2 3">
    <name type="scientific">Desulfarculus baarsii (strain ATCC 33931 / DSM 2075 / LMG 7858 / VKM B-1802 / 2st14)</name>
    <dbReference type="NCBI Taxonomy" id="644282"/>
    <lineage>
        <taxon>Bacteria</taxon>
        <taxon>Pseudomonadati</taxon>
        <taxon>Thermodesulfobacteriota</taxon>
        <taxon>Desulfarculia</taxon>
        <taxon>Desulfarculales</taxon>
        <taxon>Desulfarculaceae</taxon>
        <taxon>Desulfarculus</taxon>
    </lineage>
</organism>
<proteinExistence type="predicted"/>
<dbReference type="InterPro" id="IPR039315">
    <property type="entry name" value="CheW"/>
</dbReference>
<feature type="domain" description="CheW-like" evidence="1">
    <location>
        <begin position="18"/>
        <end position="162"/>
    </location>
</feature>
<dbReference type="STRING" id="644282.Deba_2843"/>
<dbReference type="EMBL" id="CP002085">
    <property type="protein sequence ID" value="ADK86196.1"/>
    <property type="molecule type" value="Genomic_DNA"/>
</dbReference>
<dbReference type="OrthoDB" id="9790406at2"/>
<dbReference type="HOGENOM" id="CLU_048995_1_1_7"/>